<evidence type="ECO:0000313" key="5">
    <source>
        <dbReference type="Proteomes" id="UP000541421"/>
    </source>
</evidence>
<name>A0A7Y4L9F2_9BURK</name>
<feature type="signal peptide" evidence="2">
    <location>
        <begin position="1"/>
        <end position="21"/>
    </location>
</feature>
<keyword evidence="1" id="KW-0443">Lipid metabolism</keyword>
<dbReference type="GO" id="GO:0006629">
    <property type="term" value="P:lipid metabolic process"/>
    <property type="evidence" value="ECO:0007669"/>
    <property type="project" value="UniProtKB-KW"/>
</dbReference>
<dbReference type="Pfam" id="PF01734">
    <property type="entry name" value="Patatin"/>
    <property type="match status" value="1"/>
</dbReference>
<evidence type="ECO:0000259" key="3">
    <source>
        <dbReference type="Pfam" id="PF01734"/>
    </source>
</evidence>
<dbReference type="InterPro" id="IPR002641">
    <property type="entry name" value="PNPLA_dom"/>
</dbReference>
<feature type="domain" description="PNPLA" evidence="3">
    <location>
        <begin position="58"/>
        <end position="296"/>
    </location>
</feature>
<dbReference type="AlphaFoldDB" id="A0A7Y4L9F2"/>
<dbReference type="RefSeq" id="WP_171588392.1">
    <property type="nucleotide sequence ID" value="NZ_JABGBO010000004.1"/>
</dbReference>
<feature type="chain" id="PRO_5030543400" evidence="2">
    <location>
        <begin position="22"/>
        <end position="459"/>
    </location>
</feature>
<dbReference type="Gene3D" id="3.40.1090.10">
    <property type="entry name" value="Cytosolic phospholipase A2 catalytic domain"/>
    <property type="match status" value="1"/>
</dbReference>
<comment type="caution">
    <text evidence="4">The sequence shown here is derived from an EMBL/GenBank/DDBJ whole genome shotgun (WGS) entry which is preliminary data.</text>
</comment>
<organism evidence="4 5">
    <name type="scientific">Pelistega europaea</name>
    <dbReference type="NCBI Taxonomy" id="106147"/>
    <lineage>
        <taxon>Bacteria</taxon>
        <taxon>Pseudomonadati</taxon>
        <taxon>Pseudomonadota</taxon>
        <taxon>Betaproteobacteria</taxon>
        <taxon>Burkholderiales</taxon>
        <taxon>Alcaligenaceae</taxon>
        <taxon>Pelistega</taxon>
    </lineage>
</organism>
<proteinExistence type="predicted"/>
<reference evidence="4 5" key="1">
    <citation type="submission" date="2020-05" db="EMBL/GenBank/DDBJ databases">
        <authorList>
            <person name="Niu N."/>
        </authorList>
    </citation>
    <scope>NUCLEOTIDE SEQUENCE [LARGE SCALE GENOMIC DNA]</scope>
    <source>
        <strain evidence="4 5">LMG10982</strain>
    </source>
</reference>
<dbReference type="EMBL" id="JABGBO010000004">
    <property type="protein sequence ID" value="NOL49420.1"/>
    <property type="molecule type" value="Genomic_DNA"/>
</dbReference>
<dbReference type="PROSITE" id="PS51257">
    <property type="entry name" value="PROKAR_LIPOPROTEIN"/>
    <property type="match status" value="1"/>
</dbReference>
<dbReference type="Proteomes" id="UP000541421">
    <property type="component" value="Unassembled WGS sequence"/>
</dbReference>
<dbReference type="InterPro" id="IPR016035">
    <property type="entry name" value="Acyl_Trfase/lysoPLipase"/>
</dbReference>
<evidence type="ECO:0000256" key="2">
    <source>
        <dbReference type="SAM" id="SignalP"/>
    </source>
</evidence>
<protein>
    <submittedName>
        <fullName evidence="4">Patatin-like phospholipase family protein</fullName>
    </submittedName>
</protein>
<gene>
    <name evidence="4" type="ORF">HKX40_04620</name>
</gene>
<evidence type="ECO:0000256" key="1">
    <source>
        <dbReference type="ARBA" id="ARBA00023098"/>
    </source>
</evidence>
<keyword evidence="5" id="KW-1185">Reference proteome</keyword>
<dbReference type="SUPFAM" id="SSF52151">
    <property type="entry name" value="FabD/lysophospholipase-like"/>
    <property type="match status" value="1"/>
</dbReference>
<keyword evidence="2" id="KW-0732">Signal</keyword>
<accession>A0A7Y4L9F2</accession>
<evidence type="ECO:0000313" key="4">
    <source>
        <dbReference type="EMBL" id="NOL49420.1"/>
    </source>
</evidence>
<sequence>MFTVFKRTILTLSIITLSACSSFTKFQPIETISQVDTQSGYRLMNNISHVDDDLQLVLTLSGGGTRAAAFGYGVLEEFSKVQLKNNKNVLESIDLVFGVSGGSVLASYFSLNGKETVPSFEKKFLLRNFQRDMILQVISLANLPKLTADEYGRGDLLQEQFENYLFGKKTFAVLDKQRKGPFAVISATDMNSGKRFDFIQETFDAMCLNLNDLEIARAVASSSAVPIVFSPLTLNNHGGHCHYQAPAYLTVQDPHFAKQQKTLQAIAEDNRQYEDSKKRPFIHLVDGGLTDNLGLRGMLELAPFRKKNTESSQFLPEKVRHIVIINVNAQNRLQSDIDKSASVPSISQVINAVINVPIDNNSALSIQQFRNLAKEWNNNKIRNQHGDIITLHFVSLNLYDLPDSDFKTEVLNIPTSFHLPKKDIDNLKKAAHLLLKQSKEYQAFLDQFQQTEALRLKQE</sequence>